<organism evidence="2 3">
    <name type="scientific">Luteimonas terrae</name>
    <dbReference type="NCBI Taxonomy" id="1530191"/>
    <lineage>
        <taxon>Bacteria</taxon>
        <taxon>Pseudomonadati</taxon>
        <taxon>Pseudomonadota</taxon>
        <taxon>Gammaproteobacteria</taxon>
        <taxon>Lysobacterales</taxon>
        <taxon>Lysobacteraceae</taxon>
        <taxon>Luteimonas</taxon>
    </lineage>
</organism>
<dbReference type="EMBL" id="JAVDWO010000007">
    <property type="protein sequence ID" value="MDR7193367.1"/>
    <property type="molecule type" value="Genomic_DNA"/>
</dbReference>
<evidence type="ECO:0000313" key="3">
    <source>
        <dbReference type="Proteomes" id="UP001256588"/>
    </source>
</evidence>
<protein>
    <recommendedName>
        <fullName evidence="4">Zinc ribbon domain-containing protein</fullName>
    </recommendedName>
</protein>
<feature type="compositionally biased region" description="Pro residues" evidence="1">
    <location>
        <begin position="35"/>
        <end position="49"/>
    </location>
</feature>
<feature type="region of interest" description="Disordered" evidence="1">
    <location>
        <begin position="78"/>
        <end position="97"/>
    </location>
</feature>
<comment type="caution">
    <text evidence="2">The sequence shown here is derived from an EMBL/GenBank/DDBJ whole genome shotgun (WGS) entry which is preliminary data.</text>
</comment>
<proteinExistence type="predicted"/>
<feature type="region of interest" description="Disordered" evidence="1">
    <location>
        <begin position="29"/>
        <end position="49"/>
    </location>
</feature>
<evidence type="ECO:0000256" key="1">
    <source>
        <dbReference type="SAM" id="MobiDB-lite"/>
    </source>
</evidence>
<name>A0ABU1XX73_9GAMM</name>
<dbReference type="Proteomes" id="UP001256588">
    <property type="component" value="Unassembled WGS sequence"/>
</dbReference>
<keyword evidence="3" id="KW-1185">Reference proteome</keyword>
<dbReference type="RefSeq" id="WP_310235492.1">
    <property type="nucleotide sequence ID" value="NZ_JAVDWO010000007.1"/>
</dbReference>
<evidence type="ECO:0000313" key="2">
    <source>
        <dbReference type="EMBL" id="MDR7193367.1"/>
    </source>
</evidence>
<sequence length="179" mass="18490">MALTQCEECGREISDRAVACPHCGVPRATATANTAPPPAPRAAARPTPPAKPAGSLWPVILVLACIAIALSQCGDSKAPDSAAPAATTPPPSQTLSDPAVEGAAIAKFTGMPGIRHAEWLDGDFLLAAVDNGKSWQPVAEAACAHLHSAGKRGRFSVVVLEAAALRNKNWKQMARARCN</sequence>
<evidence type="ECO:0008006" key="4">
    <source>
        <dbReference type="Google" id="ProtNLM"/>
    </source>
</evidence>
<gene>
    <name evidence="2" type="ORF">J2W68_002101</name>
</gene>
<accession>A0ABU1XX73</accession>
<reference evidence="2 3" key="1">
    <citation type="submission" date="2023-07" db="EMBL/GenBank/DDBJ databases">
        <title>Sorghum-associated microbial communities from plants grown in Nebraska, USA.</title>
        <authorList>
            <person name="Schachtman D."/>
        </authorList>
    </citation>
    <scope>NUCLEOTIDE SEQUENCE [LARGE SCALE GENOMIC DNA]</scope>
    <source>
        <strain evidence="2 3">4099</strain>
    </source>
</reference>